<feature type="region of interest" description="Disordered" evidence="1">
    <location>
        <begin position="230"/>
        <end position="271"/>
    </location>
</feature>
<organism evidence="2 3">
    <name type="scientific">Kingdonia uniflora</name>
    <dbReference type="NCBI Taxonomy" id="39325"/>
    <lineage>
        <taxon>Eukaryota</taxon>
        <taxon>Viridiplantae</taxon>
        <taxon>Streptophyta</taxon>
        <taxon>Embryophyta</taxon>
        <taxon>Tracheophyta</taxon>
        <taxon>Spermatophyta</taxon>
        <taxon>Magnoliopsida</taxon>
        <taxon>Ranunculales</taxon>
        <taxon>Circaeasteraceae</taxon>
        <taxon>Kingdonia</taxon>
    </lineage>
</organism>
<dbReference type="InterPro" id="IPR045881">
    <property type="entry name" value="MNM1-like"/>
</dbReference>
<dbReference type="OrthoDB" id="1910926at2759"/>
<gene>
    <name evidence="2" type="ORF">GIB67_021023</name>
</gene>
<evidence type="ECO:0008006" key="4">
    <source>
        <dbReference type="Google" id="ProtNLM"/>
    </source>
</evidence>
<protein>
    <recommendedName>
        <fullName evidence="4">AT hook motif-containing protein</fullName>
    </recommendedName>
</protein>
<dbReference type="Proteomes" id="UP000541444">
    <property type="component" value="Unassembled WGS sequence"/>
</dbReference>
<evidence type="ECO:0000313" key="2">
    <source>
        <dbReference type="EMBL" id="KAF6162874.1"/>
    </source>
</evidence>
<dbReference type="EMBL" id="JACGCM010001009">
    <property type="protein sequence ID" value="KAF6162874.1"/>
    <property type="molecule type" value="Genomic_DNA"/>
</dbReference>
<feature type="region of interest" description="Disordered" evidence="1">
    <location>
        <begin position="1"/>
        <end position="65"/>
    </location>
</feature>
<sequence length="436" mass="47314">MTEENQGTTSVVPEELPVKRKRGRPRKDANLAHLEKASPSPVPNPVKRSRPIVNTDTAPKPDNNDMVGKVVSGVLDGSFDAGYLLTVRVGDTNTVLRGVVFEPGLSVPVSGANDVAPHIKMVKRTDVPLPGGVDPSTRTPGSMKPLQIVQSNEGSHSPINHASKFSAQVLPSPSPISFASANSKVVQNFTIQLLEVQAKNYEGNSGNVNQTIQVFPETTDSHRRECQLANDKVGHSPSHSADVSPKDKVVSPKDKVVSPKDRVGFPQKNDFGRHNLLVTPQYESEKNLAPASEHLELSKTVLQESQASSIPGSTGYPEDEGSKLHLKTEPFLEMSLGSNISDEVPRTEVIGSGISAWRDEISLSKPRTDESVEVLQREAILPAEHSKDKPEFENLNGDIVLDDAAFQVQLQKTTLDPNIINNTQVDHVYQENNPGD</sequence>
<feature type="compositionally biased region" description="Basic and acidic residues" evidence="1">
    <location>
        <begin position="244"/>
        <end position="263"/>
    </location>
</feature>
<dbReference type="PANTHER" id="PTHR34682:SF1">
    <property type="entry name" value="PROTEIN METABOLIC NETWORK MODULATOR 1"/>
    <property type="match status" value="1"/>
</dbReference>
<feature type="compositionally biased region" description="Polar residues" evidence="1">
    <location>
        <begin position="1"/>
        <end position="11"/>
    </location>
</feature>
<dbReference type="AlphaFoldDB" id="A0A7J7N771"/>
<evidence type="ECO:0000256" key="1">
    <source>
        <dbReference type="SAM" id="MobiDB-lite"/>
    </source>
</evidence>
<accession>A0A7J7N771</accession>
<name>A0A7J7N771_9MAGN</name>
<feature type="compositionally biased region" description="Basic and acidic residues" evidence="1">
    <location>
        <begin position="26"/>
        <end position="36"/>
    </location>
</feature>
<reference evidence="2 3" key="1">
    <citation type="journal article" date="2020" name="IScience">
        <title>Genome Sequencing of the Endangered Kingdonia uniflora (Circaeasteraceae, Ranunculales) Reveals Potential Mechanisms of Evolutionary Specialization.</title>
        <authorList>
            <person name="Sun Y."/>
            <person name="Deng T."/>
            <person name="Zhang A."/>
            <person name="Moore M.J."/>
            <person name="Landis J.B."/>
            <person name="Lin N."/>
            <person name="Zhang H."/>
            <person name="Zhang X."/>
            <person name="Huang J."/>
            <person name="Zhang X."/>
            <person name="Sun H."/>
            <person name="Wang H."/>
        </authorList>
    </citation>
    <scope>NUCLEOTIDE SEQUENCE [LARGE SCALE GENOMIC DNA]</scope>
    <source>
        <strain evidence="2">TB1705</strain>
        <tissue evidence="2">Leaf</tissue>
    </source>
</reference>
<proteinExistence type="predicted"/>
<comment type="caution">
    <text evidence="2">The sequence shown here is derived from an EMBL/GenBank/DDBJ whole genome shotgun (WGS) entry which is preliminary data.</text>
</comment>
<keyword evidence="3" id="KW-1185">Reference proteome</keyword>
<dbReference type="PANTHER" id="PTHR34682">
    <property type="entry name" value="AT HOOK MOTIF-CONTAINING PROTEIN"/>
    <property type="match status" value="1"/>
</dbReference>
<evidence type="ECO:0000313" key="3">
    <source>
        <dbReference type="Proteomes" id="UP000541444"/>
    </source>
</evidence>